<evidence type="ECO:0000256" key="1">
    <source>
        <dbReference type="ARBA" id="ARBA00001933"/>
    </source>
</evidence>
<name>A0A859QJP1_9HYPH</name>
<reference evidence="7 8" key="1">
    <citation type="submission" date="2019-06" db="EMBL/GenBank/DDBJ databases">
        <title>Complete genome sequence of Ensifer mexicanus ITTG R7 isolated from nodules of Acacia angustissima (Mill.) Kuntze.</title>
        <authorList>
            <person name="Rincon-Rosales R."/>
            <person name="Rogel M.A."/>
            <person name="Guerrero G."/>
            <person name="Rincon-Molina C.I."/>
            <person name="Lopez-Lopez A."/>
            <person name="Martinez-Romero E."/>
        </authorList>
    </citation>
    <scope>NUCLEOTIDE SEQUENCE [LARGE SCALE GENOMIC DNA]</scope>
    <source>
        <strain evidence="7 8">ITTG R7</strain>
    </source>
</reference>
<protein>
    <submittedName>
        <fullName evidence="7">Aminotransferase class III-fold pyridoxal phosphate-dependent enzyme</fullName>
    </submittedName>
</protein>
<dbReference type="PANTHER" id="PTHR43094:SF1">
    <property type="entry name" value="AMINOTRANSFERASE CLASS-III"/>
    <property type="match status" value="1"/>
</dbReference>
<dbReference type="InterPro" id="IPR049704">
    <property type="entry name" value="Aminotrans_3_PPA_site"/>
</dbReference>
<evidence type="ECO:0000256" key="2">
    <source>
        <dbReference type="ARBA" id="ARBA00008954"/>
    </source>
</evidence>
<sequence length="458" mass="49523">MFNDLAALDKRHLIHPVVPWRAHEKRGVTILKSGKGAYVTDADGNTLIDGFSGLWCVNAGYGQQTIVDAVKRQLEEMAYATNYFHYGNENAVRLAARLAELAPGDLNRVFFTLGGSDAIDSAIRMIRYYYNVTGRPAKKHMIALQRGFHGSSSLGSGLTALKNFHDDFDSPAPWQHHIASPYPYRNPVGQDPQAIIAASVQALKDKVAEIGADNVAAIFAEPVQGSGGVLVPPDGWFKAMREAARELDILFVADEVITGFGRTGPMFGSEYDGVVPDMMTIAKGLTSAYQPMGALMMSDALYAAIADSSPEARAIGHGFTYSGHPASAAAGLEAIRLYTEGGLLENGQKIAPRFAGGLQSLYDHPLVGDVRVRGLLAAVELVTDKECKTKPDAGLNISHHLARLSYEKRVIFRAFSDDIAGFAPPLCCSEDDIDIIVSRFREVLDELLLVNEIRTAAA</sequence>
<evidence type="ECO:0000256" key="4">
    <source>
        <dbReference type="ARBA" id="ARBA00022679"/>
    </source>
</evidence>
<dbReference type="CDD" id="cd00610">
    <property type="entry name" value="OAT_like"/>
    <property type="match status" value="1"/>
</dbReference>
<dbReference type="PIRSF" id="PIRSF000521">
    <property type="entry name" value="Transaminase_4ab_Lys_Orn"/>
    <property type="match status" value="1"/>
</dbReference>
<dbReference type="Gene3D" id="3.90.1150.10">
    <property type="entry name" value="Aspartate Aminotransferase, domain 1"/>
    <property type="match status" value="1"/>
</dbReference>
<dbReference type="Proteomes" id="UP000510721">
    <property type="component" value="Chromosome"/>
</dbReference>
<dbReference type="EMBL" id="CP041238">
    <property type="protein sequence ID" value="QLL61477.1"/>
    <property type="molecule type" value="Genomic_DNA"/>
</dbReference>
<dbReference type="Gene3D" id="3.40.640.10">
    <property type="entry name" value="Type I PLP-dependent aspartate aminotransferase-like (Major domain)"/>
    <property type="match status" value="1"/>
</dbReference>
<evidence type="ECO:0000256" key="5">
    <source>
        <dbReference type="ARBA" id="ARBA00022898"/>
    </source>
</evidence>
<dbReference type="GO" id="GO:0008483">
    <property type="term" value="F:transaminase activity"/>
    <property type="evidence" value="ECO:0007669"/>
    <property type="project" value="UniProtKB-KW"/>
</dbReference>
<keyword evidence="5 6" id="KW-0663">Pyridoxal phosphate</keyword>
<dbReference type="InterPro" id="IPR015421">
    <property type="entry name" value="PyrdxlP-dep_Trfase_major"/>
</dbReference>
<dbReference type="PANTHER" id="PTHR43094">
    <property type="entry name" value="AMINOTRANSFERASE"/>
    <property type="match status" value="1"/>
</dbReference>
<dbReference type="NCBIfam" id="NF004625">
    <property type="entry name" value="PRK05965.1"/>
    <property type="match status" value="1"/>
</dbReference>
<dbReference type="InterPro" id="IPR005814">
    <property type="entry name" value="Aminotrans_3"/>
</dbReference>
<keyword evidence="3 7" id="KW-0032">Aminotransferase</keyword>
<comment type="similarity">
    <text evidence="2 6">Belongs to the class-III pyridoxal-phosphate-dependent aminotransferase family.</text>
</comment>
<dbReference type="GO" id="GO:0030170">
    <property type="term" value="F:pyridoxal phosphate binding"/>
    <property type="evidence" value="ECO:0007669"/>
    <property type="project" value="InterPro"/>
</dbReference>
<evidence type="ECO:0000313" key="8">
    <source>
        <dbReference type="Proteomes" id="UP000510721"/>
    </source>
</evidence>
<gene>
    <name evidence="7" type="ORF">FKV68_08470</name>
</gene>
<proteinExistence type="inferred from homology"/>
<comment type="cofactor">
    <cofactor evidence="1">
        <name>pyridoxal 5'-phosphate</name>
        <dbReference type="ChEBI" id="CHEBI:597326"/>
    </cofactor>
</comment>
<dbReference type="FunFam" id="3.40.640.10:FF:000014">
    <property type="entry name" value="Adenosylmethionine-8-amino-7-oxononanoate aminotransferase, probable"/>
    <property type="match status" value="1"/>
</dbReference>
<dbReference type="AlphaFoldDB" id="A0A859QJP1"/>
<dbReference type="PROSITE" id="PS00600">
    <property type="entry name" value="AA_TRANSFER_CLASS_3"/>
    <property type="match status" value="1"/>
</dbReference>
<dbReference type="Pfam" id="PF00202">
    <property type="entry name" value="Aminotran_3"/>
    <property type="match status" value="1"/>
</dbReference>
<dbReference type="InterPro" id="IPR015424">
    <property type="entry name" value="PyrdxlP-dep_Trfase"/>
</dbReference>
<dbReference type="RefSeq" id="WP_180941030.1">
    <property type="nucleotide sequence ID" value="NZ_CP041238.1"/>
</dbReference>
<organism evidence="7 8">
    <name type="scientific">Sinorhizobium mexicanum</name>
    <dbReference type="NCBI Taxonomy" id="375549"/>
    <lineage>
        <taxon>Bacteria</taxon>
        <taxon>Pseudomonadati</taxon>
        <taxon>Pseudomonadota</taxon>
        <taxon>Alphaproteobacteria</taxon>
        <taxon>Hyphomicrobiales</taxon>
        <taxon>Rhizobiaceae</taxon>
        <taxon>Sinorhizobium/Ensifer group</taxon>
        <taxon>Sinorhizobium</taxon>
    </lineage>
</organism>
<dbReference type="SUPFAM" id="SSF53383">
    <property type="entry name" value="PLP-dependent transferases"/>
    <property type="match status" value="1"/>
</dbReference>
<accession>A0A859QJP1</accession>
<evidence type="ECO:0000256" key="3">
    <source>
        <dbReference type="ARBA" id="ARBA00022576"/>
    </source>
</evidence>
<keyword evidence="8" id="KW-1185">Reference proteome</keyword>
<keyword evidence="4 7" id="KW-0808">Transferase</keyword>
<dbReference type="KEGG" id="emx:FKV68_08470"/>
<dbReference type="InterPro" id="IPR015422">
    <property type="entry name" value="PyrdxlP-dep_Trfase_small"/>
</dbReference>
<evidence type="ECO:0000256" key="6">
    <source>
        <dbReference type="RuleBase" id="RU003560"/>
    </source>
</evidence>
<evidence type="ECO:0000313" key="7">
    <source>
        <dbReference type="EMBL" id="QLL61477.1"/>
    </source>
</evidence>